<feature type="non-terminal residue" evidence="1">
    <location>
        <position position="60"/>
    </location>
</feature>
<name>A0A382T4X4_9ZZZZ</name>
<evidence type="ECO:0000313" key="1">
    <source>
        <dbReference type="EMBL" id="SVD17210.1"/>
    </source>
</evidence>
<sequence length="60" mass="6593">MANHLRRQIRERAATTLTGLSTTGSNVFQSRFYPMKSAGLPGLCMYTKDEEAEIPVMGAS</sequence>
<dbReference type="AlphaFoldDB" id="A0A382T4X4"/>
<dbReference type="EMBL" id="UINC01133966">
    <property type="protein sequence ID" value="SVD17210.1"/>
    <property type="molecule type" value="Genomic_DNA"/>
</dbReference>
<reference evidence="1" key="1">
    <citation type="submission" date="2018-05" db="EMBL/GenBank/DDBJ databases">
        <authorList>
            <person name="Lanie J.A."/>
            <person name="Ng W.-L."/>
            <person name="Kazmierczak K.M."/>
            <person name="Andrzejewski T.M."/>
            <person name="Davidsen T.M."/>
            <person name="Wayne K.J."/>
            <person name="Tettelin H."/>
            <person name="Glass J.I."/>
            <person name="Rusch D."/>
            <person name="Podicherti R."/>
            <person name="Tsui H.-C.T."/>
            <person name="Winkler M.E."/>
        </authorList>
    </citation>
    <scope>NUCLEOTIDE SEQUENCE</scope>
</reference>
<accession>A0A382T4X4</accession>
<protein>
    <submittedName>
        <fullName evidence="1">Uncharacterized protein</fullName>
    </submittedName>
</protein>
<proteinExistence type="predicted"/>
<gene>
    <name evidence="1" type="ORF">METZ01_LOCUS370064</name>
</gene>
<organism evidence="1">
    <name type="scientific">marine metagenome</name>
    <dbReference type="NCBI Taxonomy" id="408172"/>
    <lineage>
        <taxon>unclassified sequences</taxon>
        <taxon>metagenomes</taxon>
        <taxon>ecological metagenomes</taxon>
    </lineage>
</organism>